<keyword evidence="1" id="KW-1133">Transmembrane helix</keyword>
<dbReference type="Proteomes" id="UP000325788">
    <property type="component" value="Unassembled WGS sequence"/>
</dbReference>
<feature type="transmembrane region" description="Helical" evidence="1">
    <location>
        <begin position="7"/>
        <end position="26"/>
    </location>
</feature>
<proteinExistence type="predicted"/>
<evidence type="ECO:0000256" key="1">
    <source>
        <dbReference type="SAM" id="Phobius"/>
    </source>
</evidence>
<keyword evidence="1" id="KW-0472">Membrane</keyword>
<evidence type="ECO:0000313" key="3">
    <source>
        <dbReference type="Proteomes" id="UP000325788"/>
    </source>
</evidence>
<organism evidence="2 3">
    <name type="scientific">Acinetobacter tandoii</name>
    <dbReference type="NCBI Taxonomy" id="202954"/>
    <lineage>
        <taxon>Bacteria</taxon>
        <taxon>Pseudomonadati</taxon>
        <taxon>Pseudomonadota</taxon>
        <taxon>Gammaproteobacteria</taxon>
        <taxon>Moraxellales</taxon>
        <taxon>Moraxellaceae</taxon>
        <taxon>Acinetobacter</taxon>
    </lineage>
</organism>
<keyword evidence="1" id="KW-0812">Transmembrane</keyword>
<sequence>MFAFFKFMLPVLLLVLVLMGLWLSVLHFPWHWVTYIVMGLEIFTATIVFSMEYQAQHIGGASGWGSFGWLGFNVGLAMFLGLCRIAIWLYQRFEFQF</sequence>
<gene>
    <name evidence="2" type="ORF">F4W09_07495</name>
</gene>
<dbReference type="AlphaFoldDB" id="A0A5N4WEN8"/>
<name>A0A5N4WEN8_9GAMM</name>
<accession>A0A5N4WEN8</accession>
<feature type="transmembrane region" description="Helical" evidence="1">
    <location>
        <begin position="32"/>
        <end position="55"/>
    </location>
</feature>
<feature type="transmembrane region" description="Helical" evidence="1">
    <location>
        <begin position="67"/>
        <end position="90"/>
    </location>
</feature>
<protein>
    <submittedName>
        <fullName evidence="2">Uncharacterized protein</fullName>
    </submittedName>
</protein>
<evidence type="ECO:0000313" key="2">
    <source>
        <dbReference type="EMBL" id="KAB1856817.1"/>
    </source>
</evidence>
<dbReference type="EMBL" id="VXLD01000003">
    <property type="protein sequence ID" value="KAB1856817.1"/>
    <property type="molecule type" value="Genomic_DNA"/>
</dbReference>
<dbReference type="RefSeq" id="WP_016168833.1">
    <property type="nucleotide sequence ID" value="NZ_BBNK01000001.1"/>
</dbReference>
<comment type="caution">
    <text evidence="2">The sequence shown here is derived from an EMBL/GenBank/DDBJ whole genome shotgun (WGS) entry which is preliminary data.</text>
</comment>
<reference evidence="2 3" key="1">
    <citation type="submission" date="2019-09" db="EMBL/GenBank/DDBJ databases">
        <title>Draft genome sequence of Acinetobacter tandoii W4-4-4 isolated from environmental water sample.</title>
        <authorList>
            <person name="Wee S.K."/>
            <person name="Yan B."/>
            <person name="Mustaffa S.B."/>
            <person name="Yap E.P.H."/>
        </authorList>
    </citation>
    <scope>NUCLEOTIDE SEQUENCE [LARGE SCALE GENOMIC DNA]</scope>
    <source>
        <strain evidence="2 3">W4-4-4</strain>
    </source>
</reference>